<name>A0A6M3JRG0_9ZZZZ</name>
<proteinExistence type="predicted"/>
<dbReference type="EMBL" id="MT141881">
    <property type="protein sequence ID" value="QJA71555.1"/>
    <property type="molecule type" value="Genomic_DNA"/>
</dbReference>
<accession>A0A6M3JRG0</accession>
<organism evidence="1">
    <name type="scientific">viral metagenome</name>
    <dbReference type="NCBI Taxonomy" id="1070528"/>
    <lineage>
        <taxon>unclassified sequences</taxon>
        <taxon>metagenomes</taxon>
        <taxon>organismal metagenomes</taxon>
    </lineage>
</organism>
<dbReference type="AlphaFoldDB" id="A0A6M3JRG0"/>
<sequence>MAYDNYKNPGGYQQKEYSGTTALAPVGQNEISALQKVWPDMDELLIKQFFYKAGNKIGASADLIYYVLDKRFPNKYSLETRRITGKEREEIMSDLKVPKDTLFLAMEAELLIYDNHPYPPRKFTGTGTVTAANIKGNKHPVELCETRAETRAIKKAIGRGFRWEVNEDISANDIMQSQSPSTHDHYFEEEYKRLFKHLQILVKDYNISREQKLEIYSSVAGRKVESSKELSGWEISLAIEKLQNLYARQKHHPYIVPQPRGAQHDSVILDDYGQKEFIPSVERPPEVIEADFEEFPENTELEMYCDQIRDQFKQLEWAEENITGFWTWLGKKKSREIWDETCLNKEELLKTKEYLSARITEKEEAEKKHGQTENTPAA</sequence>
<reference evidence="1" key="1">
    <citation type="submission" date="2020-03" db="EMBL/GenBank/DDBJ databases">
        <title>The deep terrestrial virosphere.</title>
        <authorList>
            <person name="Holmfeldt K."/>
            <person name="Nilsson E."/>
            <person name="Simone D."/>
            <person name="Lopez-Fernandez M."/>
            <person name="Wu X."/>
            <person name="de Brujin I."/>
            <person name="Lundin D."/>
            <person name="Andersson A."/>
            <person name="Bertilsson S."/>
            <person name="Dopson M."/>
        </authorList>
    </citation>
    <scope>NUCLEOTIDE SEQUENCE</scope>
    <source>
        <strain evidence="1">MM415A03143</strain>
    </source>
</reference>
<protein>
    <submittedName>
        <fullName evidence="1">Uncharacterized protein</fullName>
    </submittedName>
</protein>
<gene>
    <name evidence="1" type="ORF">MM415A03143_0008</name>
</gene>
<evidence type="ECO:0000313" key="1">
    <source>
        <dbReference type="EMBL" id="QJA71555.1"/>
    </source>
</evidence>